<keyword evidence="3" id="KW-1185">Reference proteome</keyword>
<accession>A0A2S2C7W4</accession>
<dbReference type="AlphaFoldDB" id="A0A2S2C7W4"/>
<keyword evidence="2" id="KW-0614">Plasmid</keyword>
<evidence type="ECO:0000313" key="3">
    <source>
        <dbReference type="Proteomes" id="UP000245711"/>
    </source>
</evidence>
<dbReference type="OrthoDB" id="5149870at2"/>
<sequence length="219" mass="24483">MPTASSAATMPNSATSHRRLGQWAIVMESSRIRQTTNWHSSCEAVLLHQPPARTPWMCSRERCGLCDTDRMRHQPERTQRMLCLERDDVHPVWTWLAVTGLVIAVALALFGLPPVDLHGPLHRLGIMDPLCGATRSWYLITQGQLREAIRYNPAAPILLVATVVACARAAVGWATGRWVTVRVSRRISLPHMVVLVIAVAALEINQQLHAELLMAPWQR</sequence>
<dbReference type="Pfam" id="PF10825">
    <property type="entry name" value="DUF2752"/>
    <property type="match status" value="1"/>
</dbReference>
<gene>
    <name evidence="2" type="ORF">CBI38_35925</name>
</gene>
<reference evidence="2 3" key="1">
    <citation type="submission" date="2017-05" db="EMBL/GenBank/DDBJ databases">
        <title>Isolation of Rhodococcus sp. S2-17 biodegrading of BP-3.</title>
        <authorList>
            <person name="Lee Y."/>
            <person name="Kim K.H."/>
            <person name="Chun B.H."/>
            <person name="Jung H.S."/>
            <person name="Jeon C.O."/>
        </authorList>
    </citation>
    <scope>NUCLEOTIDE SEQUENCE [LARGE SCALE GENOMIC DNA]</scope>
    <source>
        <strain evidence="2 3">S2-17</strain>
        <plasmid evidence="3">prb29</plasmid>
    </source>
</reference>
<organism evidence="2 3">
    <name type="scientific">Rhodococcus oxybenzonivorans</name>
    <dbReference type="NCBI Taxonomy" id="1990687"/>
    <lineage>
        <taxon>Bacteria</taxon>
        <taxon>Bacillati</taxon>
        <taxon>Actinomycetota</taxon>
        <taxon>Actinomycetes</taxon>
        <taxon>Mycobacteriales</taxon>
        <taxon>Nocardiaceae</taxon>
        <taxon>Rhodococcus</taxon>
    </lineage>
</organism>
<evidence type="ECO:0000256" key="1">
    <source>
        <dbReference type="SAM" id="Phobius"/>
    </source>
</evidence>
<dbReference type="InterPro" id="IPR021215">
    <property type="entry name" value="DUF2752"/>
</dbReference>
<keyword evidence="1" id="KW-0812">Transmembrane</keyword>
<dbReference type="EMBL" id="CP021356">
    <property type="protein sequence ID" value="AWK76957.1"/>
    <property type="molecule type" value="Genomic_DNA"/>
</dbReference>
<proteinExistence type="predicted"/>
<protein>
    <recommendedName>
        <fullName evidence="4">DUF2752 domain-containing protein</fullName>
    </recommendedName>
</protein>
<geneLocation type="plasmid" evidence="3">
    <name>prb29</name>
</geneLocation>
<keyword evidence="1" id="KW-1133">Transmembrane helix</keyword>
<feature type="transmembrane region" description="Helical" evidence="1">
    <location>
        <begin position="154"/>
        <end position="175"/>
    </location>
</feature>
<evidence type="ECO:0008006" key="4">
    <source>
        <dbReference type="Google" id="ProtNLM"/>
    </source>
</evidence>
<dbReference type="KEGG" id="roz:CBI38_35925"/>
<feature type="transmembrane region" description="Helical" evidence="1">
    <location>
        <begin position="92"/>
        <end position="112"/>
    </location>
</feature>
<name>A0A2S2C7W4_9NOCA</name>
<evidence type="ECO:0000313" key="2">
    <source>
        <dbReference type="EMBL" id="AWK76957.1"/>
    </source>
</evidence>
<dbReference type="Proteomes" id="UP000245711">
    <property type="component" value="Plasmid pRB29"/>
</dbReference>
<keyword evidence="1" id="KW-0472">Membrane</keyword>